<name>A0A8S5PDA3_9CAUD</name>
<proteinExistence type="predicted"/>
<protein>
    <submittedName>
        <fullName evidence="1">Uncharacterized protein</fullName>
    </submittedName>
</protein>
<sequence>MVYSIPPSLQGVTRSYVFPISDIGPVFFFHH</sequence>
<dbReference type="EMBL" id="BK015387">
    <property type="protein sequence ID" value="DAE04427.1"/>
    <property type="molecule type" value="Genomic_DNA"/>
</dbReference>
<evidence type="ECO:0000313" key="1">
    <source>
        <dbReference type="EMBL" id="DAE04427.1"/>
    </source>
</evidence>
<organism evidence="1">
    <name type="scientific">Myoviridae sp. ctBrv3</name>
    <dbReference type="NCBI Taxonomy" id="2825047"/>
    <lineage>
        <taxon>Viruses</taxon>
        <taxon>Duplodnaviria</taxon>
        <taxon>Heunggongvirae</taxon>
        <taxon>Uroviricota</taxon>
        <taxon>Caudoviricetes</taxon>
    </lineage>
</organism>
<accession>A0A8S5PDA3</accession>
<reference evidence="1" key="1">
    <citation type="journal article" date="2021" name="Proc. Natl. Acad. Sci. U.S.A.">
        <title>A Catalog of Tens of Thousands of Viruses from Human Metagenomes Reveals Hidden Associations with Chronic Diseases.</title>
        <authorList>
            <person name="Tisza M.J."/>
            <person name="Buck C.B."/>
        </authorList>
    </citation>
    <scope>NUCLEOTIDE SEQUENCE</scope>
    <source>
        <strain evidence="1">CtBrv3</strain>
    </source>
</reference>